<keyword evidence="2" id="KW-1185">Reference proteome</keyword>
<organism evidence="1 2">
    <name type="scientific">Cyclotella atomus</name>
    <dbReference type="NCBI Taxonomy" id="382360"/>
    <lineage>
        <taxon>Eukaryota</taxon>
        <taxon>Sar</taxon>
        <taxon>Stramenopiles</taxon>
        <taxon>Ochrophyta</taxon>
        <taxon>Bacillariophyta</taxon>
        <taxon>Coscinodiscophyceae</taxon>
        <taxon>Thalassiosirophycidae</taxon>
        <taxon>Stephanodiscales</taxon>
        <taxon>Stephanodiscaceae</taxon>
        <taxon>Cyclotella</taxon>
    </lineage>
</organism>
<name>A0ABD3NRG7_9STRA</name>
<dbReference type="InterPro" id="IPR001611">
    <property type="entry name" value="Leu-rich_rpt"/>
</dbReference>
<dbReference type="SUPFAM" id="SSF52047">
    <property type="entry name" value="RNI-like"/>
    <property type="match status" value="1"/>
</dbReference>
<dbReference type="InterPro" id="IPR052394">
    <property type="entry name" value="LRR-containing"/>
</dbReference>
<gene>
    <name evidence="1" type="ORF">ACHAWO_008381</name>
</gene>
<comment type="caution">
    <text evidence="1">The sequence shown here is derived from an EMBL/GenBank/DDBJ whole genome shotgun (WGS) entry which is preliminary data.</text>
</comment>
<sequence>MIPHYDYFAESLGGCPDIEELKISNFYSPATWLENSVLPTLTSIGETSLKGITTLQLSNCSLSGADMNAVAKYVAENECLYRLNLSRNNIDSVDTVKTLAKAIKNHPYLRHVNLAYCSLGGGDLGALKKILFACQRCESLGIGHSDFGFDGAAMVAGYLGKKLHLLPSLFRRRPWTVTAAR</sequence>
<dbReference type="AlphaFoldDB" id="A0ABD3NRG7"/>
<proteinExistence type="predicted"/>
<evidence type="ECO:0000313" key="2">
    <source>
        <dbReference type="Proteomes" id="UP001530400"/>
    </source>
</evidence>
<dbReference type="Gene3D" id="3.80.10.10">
    <property type="entry name" value="Ribonuclease Inhibitor"/>
    <property type="match status" value="1"/>
</dbReference>
<dbReference type="EMBL" id="JALLPJ020000970">
    <property type="protein sequence ID" value="KAL3778765.1"/>
    <property type="molecule type" value="Genomic_DNA"/>
</dbReference>
<reference evidence="1 2" key="1">
    <citation type="submission" date="2024-10" db="EMBL/GenBank/DDBJ databases">
        <title>Updated reference genomes for cyclostephanoid diatoms.</title>
        <authorList>
            <person name="Roberts W.R."/>
            <person name="Alverson A.J."/>
        </authorList>
    </citation>
    <scope>NUCLEOTIDE SEQUENCE [LARGE SCALE GENOMIC DNA]</scope>
    <source>
        <strain evidence="1 2">AJA010-31</strain>
    </source>
</reference>
<evidence type="ECO:0008006" key="3">
    <source>
        <dbReference type="Google" id="ProtNLM"/>
    </source>
</evidence>
<dbReference type="PANTHER" id="PTHR24114:SF2">
    <property type="entry name" value="F-BOX DOMAIN-CONTAINING PROTEIN-RELATED"/>
    <property type="match status" value="1"/>
</dbReference>
<protein>
    <recommendedName>
        <fullName evidence="3">RNI-like protein</fullName>
    </recommendedName>
</protein>
<accession>A0ABD3NRG7</accession>
<dbReference type="PROSITE" id="PS51450">
    <property type="entry name" value="LRR"/>
    <property type="match status" value="1"/>
</dbReference>
<dbReference type="InterPro" id="IPR032675">
    <property type="entry name" value="LRR_dom_sf"/>
</dbReference>
<dbReference type="PANTHER" id="PTHR24114">
    <property type="entry name" value="LEUCINE RICH REPEAT FAMILY PROTEIN"/>
    <property type="match status" value="1"/>
</dbReference>
<dbReference type="Proteomes" id="UP001530400">
    <property type="component" value="Unassembled WGS sequence"/>
</dbReference>
<evidence type="ECO:0000313" key="1">
    <source>
        <dbReference type="EMBL" id="KAL3778765.1"/>
    </source>
</evidence>